<dbReference type="eggNOG" id="KOG0159">
    <property type="taxonomic scope" value="Eukaryota"/>
</dbReference>
<keyword evidence="7 8" id="KW-0349">Heme</keyword>
<feature type="chain" id="PRO_5004889509" description="Cytochrome P450 monooxygenase" evidence="9">
    <location>
        <begin position="25"/>
        <end position="472"/>
    </location>
</feature>
<keyword evidence="8" id="KW-0503">Monooxygenase</keyword>
<evidence type="ECO:0000256" key="9">
    <source>
        <dbReference type="SAM" id="SignalP"/>
    </source>
</evidence>
<evidence type="ECO:0000256" key="3">
    <source>
        <dbReference type="ARBA" id="ARBA00010617"/>
    </source>
</evidence>
<accession>W6YY80</accession>
<evidence type="ECO:0000256" key="2">
    <source>
        <dbReference type="ARBA" id="ARBA00004685"/>
    </source>
</evidence>
<evidence type="ECO:0000256" key="6">
    <source>
        <dbReference type="ARBA" id="ARBA00023004"/>
    </source>
</evidence>
<dbReference type="Proteomes" id="UP000054032">
    <property type="component" value="Unassembled WGS sequence"/>
</dbReference>
<dbReference type="Pfam" id="PF00067">
    <property type="entry name" value="p450"/>
    <property type="match status" value="1"/>
</dbReference>
<dbReference type="STRING" id="930090.W6YY80"/>
<organism evidence="10 11">
    <name type="scientific">Bipolaris oryzae ATCC 44560</name>
    <dbReference type="NCBI Taxonomy" id="930090"/>
    <lineage>
        <taxon>Eukaryota</taxon>
        <taxon>Fungi</taxon>
        <taxon>Dikarya</taxon>
        <taxon>Ascomycota</taxon>
        <taxon>Pezizomycotina</taxon>
        <taxon>Dothideomycetes</taxon>
        <taxon>Pleosporomycetidae</taxon>
        <taxon>Pleosporales</taxon>
        <taxon>Pleosporineae</taxon>
        <taxon>Pleosporaceae</taxon>
        <taxon>Bipolaris</taxon>
    </lineage>
</organism>
<dbReference type="CDD" id="cd11041">
    <property type="entry name" value="CYP503A1-like"/>
    <property type="match status" value="1"/>
</dbReference>
<dbReference type="GO" id="GO:0016705">
    <property type="term" value="F:oxidoreductase activity, acting on paired donors, with incorporation or reduction of molecular oxygen"/>
    <property type="evidence" value="ECO:0007669"/>
    <property type="project" value="InterPro"/>
</dbReference>
<dbReference type="Gene3D" id="1.10.630.10">
    <property type="entry name" value="Cytochrome P450"/>
    <property type="match status" value="1"/>
</dbReference>
<evidence type="ECO:0000256" key="5">
    <source>
        <dbReference type="ARBA" id="ARBA00023002"/>
    </source>
</evidence>
<comment type="pathway">
    <text evidence="2">Mycotoxin biosynthesis.</text>
</comment>
<evidence type="ECO:0000256" key="1">
    <source>
        <dbReference type="ARBA" id="ARBA00001971"/>
    </source>
</evidence>
<dbReference type="AlphaFoldDB" id="W6YY80"/>
<dbReference type="GO" id="GO:0020037">
    <property type="term" value="F:heme binding"/>
    <property type="evidence" value="ECO:0007669"/>
    <property type="project" value="InterPro"/>
</dbReference>
<keyword evidence="11" id="KW-1185">Reference proteome</keyword>
<keyword evidence="4 7" id="KW-0479">Metal-binding</keyword>
<feature type="signal peptide" evidence="9">
    <location>
        <begin position="1"/>
        <end position="24"/>
    </location>
</feature>
<evidence type="ECO:0000313" key="10">
    <source>
        <dbReference type="EMBL" id="EUC40519.1"/>
    </source>
</evidence>
<evidence type="ECO:0008006" key="12">
    <source>
        <dbReference type="Google" id="ProtNLM"/>
    </source>
</evidence>
<dbReference type="OrthoDB" id="1844152at2759"/>
<dbReference type="HOGENOM" id="CLU_022195_0_0_1"/>
<dbReference type="RefSeq" id="XP_007692953.1">
    <property type="nucleotide sequence ID" value="XM_007694763.1"/>
</dbReference>
<dbReference type="GO" id="GO:0005506">
    <property type="term" value="F:iron ion binding"/>
    <property type="evidence" value="ECO:0007669"/>
    <property type="project" value="InterPro"/>
</dbReference>
<keyword evidence="6 7" id="KW-0408">Iron</keyword>
<comment type="cofactor">
    <cofactor evidence="1 7">
        <name>heme</name>
        <dbReference type="ChEBI" id="CHEBI:30413"/>
    </cofactor>
</comment>
<dbReference type="InterPro" id="IPR002403">
    <property type="entry name" value="Cyt_P450_E_grp-IV"/>
</dbReference>
<name>W6YY80_COCMI</name>
<dbReference type="GO" id="GO:0004497">
    <property type="term" value="F:monooxygenase activity"/>
    <property type="evidence" value="ECO:0007669"/>
    <property type="project" value="UniProtKB-KW"/>
</dbReference>
<protein>
    <recommendedName>
        <fullName evidence="12">Cytochrome P450 monooxygenase</fullName>
    </recommendedName>
</protein>
<dbReference type="PANTHER" id="PTHR46206:SF7">
    <property type="entry name" value="P450, PUTATIVE (EUROFUNG)-RELATED"/>
    <property type="match status" value="1"/>
</dbReference>
<dbReference type="EMBL" id="KI964158">
    <property type="protein sequence ID" value="EUC40519.1"/>
    <property type="molecule type" value="Genomic_DNA"/>
</dbReference>
<dbReference type="InterPro" id="IPR001128">
    <property type="entry name" value="Cyt_P450"/>
</dbReference>
<dbReference type="SUPFAM" id="SSF48264">
    <property type="entry name" value="Cytochrome P450"/>
    <property type="match status" value="1"/>
</dbReference>
<dbReference type="InterPro" id="IPR036396">
    <property type="entry name" value="Cyt_P450_sf"/>
</dbReference>
<dbReference type="PRINTS" id="PR00465">
    <property type="entry name" value="EP450IV"/>
</dbReference>
<dbReference type="GeneID" id="19124006"/>
<dbReference type="KEGG" id="bor:COCMIDRAFT_41156"/>
<gene>
    <name evidence="10" type="ORF">COCMIDRAFT_41156</name>
</gene>
<reference evidence="10 11" key="1">
    <citation type="journal article" date="2013" name="PLoS Genet.">
        <title>Comparative genome structure, secondary metabolite, and effector coding capacity across Cochliobolus pathogens.</title>
        <authorList>
            <person name="Condon B.J."/>
            <person name="Leng Y."/>
            <person name="Wu D."/>
            <person name="Bushley K.E."/>
            <person name="Ohm R.A."/>
            <person name="Otillar R."/>
            <person name="Martin J."/>
            <person name="Schackwitz W."/>
            <person name="Grimwood J."/>
            <person name="MohdZainudin N."/>
            <person name="Xue C."/>
            <person name="Wang R."/>
            <person name="Manning V.A."/>
            <person name="Dhillon B."/>
            <person name="Tu Z.J."/>
            <person name="Steffenson B.J."/>
            <person name="Salamov A."/>
            <person name="Sun H."/>
            <person name="Lowry S."/>
            <person name="LaButti K."/>
            <person name="Han J."/>
            <person name="Copeland A."/>
            <person name="Lindquist E."/>
            <person name="Barry K."/>
            <person name="Schmutz J."/>
            <person name="Baker S.E."/>
            <person name="Ciuffetti L.M."/>
            <person name="Grigoriev I.V."/>
            <person name="Zhong S."/>
            <person name="Turgeon B.G."/>
        </authorList>
    </citation>
    <scope>NUCLEOTIDE SEQUENCE [LARGE SCALE GENOMIC DNA]</scope>
    <source>
        <strain evidence="10 11">ATCC 44560</strain>
    </source>
</reference>
<sequence>MLIIFAVTLFGLTLLVAYLRPSNGLPKIPLFGLEIGNKAAREYEYLNNARNIYREAYQKFRDSAYRVTTTEGEQVVLPHRLLEELRSKSDEYLSGRKALGILLEKKHSGLPSESDLLDHIVRADLTPGLTRINNKLSKEIEDAVATEIPCCDDWIAVNINQKLLRIVAIASGINYTVDLFVAIRALKKWPKPIRWIGAYFTPSLKLIQEHRKKAIEFLGPVIQRRKEVMAGGGKIPDDVLQWTINKAAKFNRDTTEDIAYTQLTLSLAAIHSTSSALTGIIYDLVAMPDIHDALRDEIQAALEANGGVLSPQALYSMKLMDSFIKESMRLNPASFGRSVGYPFVMSDGTHLPSKTIISVANEAISQDPSIFPSPGTFDPYRYYNQRKIGSEHVNRHQAVTVTSTSLTFGYGKHVCPGRFFAVHEMKLILANLLMQFDVKMNKDDTGRIPNIDISYNTMPDVTKTLLVKRRTF</sequence>
<evidence type="ECO:0000256" key="8">
    <source>
        <dbReference type="RuleBase" id="RU000461"/>
    </source>
</evidence>
<evidence type="ECO:0000256" key="7">
    <source>
        <dbReference type="PIRSR" id="PIRSR602403-1"/>
    </source>
</evidence>
<keyword evidence="9" id="KW-0732">Signal</keyword>
<dbReference type="PANTHER" id="PTHR46206">
    <property type="entry name" value="CYTOCHROME P450"/>
    <property type="match status" value="1"/>
</dbReference>
<dbReference type="PRINTS" id="PR00385">
    <property type="entry name" value="P450"/>
</dbReference>
<proteinExistence type="inferred from homology"/>
<evidence type="ECO:0000256" key="4">
    <source>
        <dbReference type="ARBA" id="ARBA00022723"/>
    </source>
</evidence>
<feature type="binding site" description="axial binding residue" evidence="7">
    <location>
        <position position="415"/>
    </location>
    <ligand>
        <name>heme</name>
        <dbReference type="ChEBI" id="CHEBI:30413"/>
    </ligand>
    <ligandPart>
        <name>Fe</name>
        <dbReference type="ChEBI" id="CHEBI:18248"/>
    </ligandPart>
</feature>
<comment type="similarity">
    <text evidence="3 8">Belongs to the cytochrome P450 family.</text>
</comment>
<dbReference type="InterPro" id="IPR017972">
    <property type="entry name" value="Cyt_P450_CS"/>
</dbReference>
<evidence type="ECO:0000313" key="11">
    <source>
        <dbReference type="Proteomes" id="UP000054032"/>
    </source>
</evidence>
<dbReference type="PROSITE" id="PS00086">
    <property type="entry name" value="CYTOCHROME_P450"/>
    <property type="match status" value="1"/>
</dbReference>
<keyword evidence="5 8" id="KW-0560">Oxidoreductase</keyword>